<evidence type="ECO:0000313" key="2">
    <source>
        <dbReference type="Proteomes" id="UP000324194"/>
    </source>
</evidence>
<dbReference type="KEGG" id="asip:AQUSIP_08580"/>
<proteinExistence type="predicted"/>
<keyword evidence="2" id="KW-1185">Reference proteome</keyword>
<organism evidence="1 2">
    <name type="scientific">Aquicella siphonis</name>
    <dbReference type="NCBI Taxonomy" id="254247"/>
    <lineage>
        <taxon>Bacteria</taxon>
        <taxon>Pseudomonadati</taxon>
        <taxon>Pseudomonadota</taxon>
        <taxon>Gammaproteobacteria</taxon>
        <taxon>Legionellales</taxon>
        <taxon>Coxiellaceae</taxon>
        <taxon>Aquicella</taxon>
    </lineage>
</organism>
<dbReference type="AlphaFoldDB" id="A0A5E4PGC5"/>
<name>A0A5E4PGC5_9COXI</name>
<dbReference type="Proteomes" id="UP000324194">
    <property type="component" value="Chromosome 1"/>
</dbReference>
<dbReference type="RefSeq" id="WP_148338864.1">
    <property type="nucleotide sequence ID" value="NZ_LR699119.1"/>
</dbReference>
<evidence type="ECO:0000313" key="1">
    <source>
        <dbReference type="EMBL" id="VVC75568.1"/>
    </source>
</evidence>
<dbReference type="EMBL" id="LR699119">
    <property type="protein sequence ID" value="VVC75568.1"/>
    <property type="molecule type" value="Genomic_DNA"/>
</dbReference>
<sequence>MMNIHELCARLEKLKNLIDELAGAQSFRLRFISAMSSSLLVNVVRPCQILIDNTMKNMQENADHAAPLSAAEISDVTGMLNRIDAYLVNTHAPQVINEIISLRSDLTAYRDCELPIIDMLTHTHARAII</sequence>
<gene>
    <name evidence="1" type="ORF">AQUSIP_08580</name>
</gene>
<reference evidence="1 2" key="1">
    <citation type="submission" date="2019-08" db="EMBL/GenBank/DDBJ databases">
        <authorList>
            <person name="Guy L."/>
        </authorList>
    </citation>
    <scope>NUCLEOTIDE SEQUENCE [LARGE SCALE GENOMIC DNA]</scope>
    <source>
        <strain evidence="1 2">SGT-108</strain>
    </source>
</reference>
<accession>A0A5E4PGC5</accession>
<protein>
    <submittedName>
        <fullName evidence="1">Uncharacterized protein</fullName>
    </submittedName>
</protein>